<dbReference type="InterPro" id="IPR045864">
    <property type="entry name" value="aa-tRNA-synth_II/BPL/LPL"/>
</dbReference>
<name>A0AAF0F0H8_9BASI</name>
<evidence type="ECO:0000256" key="1">
    <source>
        <dbReference type="ARBA" id="ARBA00008226"/>
    </source>
</evidence>
<keyword evidence="4" id="KW-0547">Nucleotide-binding</keyword>
<dbReference type="GO" id="GO:0005524">
    <property type="term" value="F:ATP binding"/>
    <property type="evidence" value="ECO:0007669"/>
    <property type="project" value="UniProtKB-KW"/>
</dbReference>
<protein>
    <recommendedName>
        <fullName evidence="2">proline--tRNA ligase</fullName>
        <ecNumber evidence="2">6.1.1.15</ecNumber>
    </recommendedName>
    <alternativeName>
        <fullName evidence="8">Prolyl-tRNA synthetase</fullName>
    </alternativeName>
</protein>
<keyword evidence="6" id="KW-0648">Protein biosynthesis</keyword>
<dbReference type="Proteomes" id="UP001217754">
    <property type="component" value="Chromosome 2"/>
</dbReference>
<dbReference type="PANTHER" id="PTHR42753:SF2">
    <property type="entry name" value="PROLINE--TRNA LIGASE"/>
    <property type="match status" value="1"/>
</dbReference>
<comment type="similarity">
    <text evidence="1">Belongs to the class-II aminoacyl-tRNA synthetase family.</text>
</comment>
<comment type="catalytic activity">
    <reaction evidence="9">
        <text>tRNA(Pro) + L-proline + ATP = L-prolyl-tRNA(Pro) + AMP + diphosphate</text>
        <dbReference type="Rhea" id="RHEA:14305"/>
        <dbReference type="Rhea" id="RHEA-COMP:9700"/>
        <dbReference type="Rhea" id="RHEA-COMP:9702"/>
        <dbReference type="ChEBI" id="CHEBI:30616"/>
        <dbReference type="ChEBI" id="CHEBI:33019"/>
        <dbReference type="ChEBI" id="CHEBI:60039"/>
        <dbReference type="ChEBI" id="CHEBI:78442"/>
        <dbReference type="ChEBI" id="CHEBI:78532"/>
        <dbReference type="ChEBI" id="CHEBI:456215"/>
        <dbReference type="EC" id="6.1.1.15"/>
    </reaction>
</comment>
<proteinExistence type="inferred from homology"/>
<evidence type="ECO:0000256" key="3">
    <source>
        <dbReference type="ARBA" id="ARBA00022598"/>
    </source>
</evidence>
<evidence type="ECO:0000256" key="9">
    <source>
        <dbReference type="ARBA" id="ARBA00047671"/>
    </source>
</evidence>
<dbReference type="EMBL" id="CP119959">
    <property type="protein sequence ID" value="WFD38495.1"/>
    <property type="molecule type" value="Genomic_DNA"/>
</dbReference>
<evidence type="ECO:0000313" key="12">
    <source>
        <dbReference type="Proteomes" id="UP001217754"/>
    </source>
</evidence>
<dbReference type="SUPFAM" id="SSF52954">
    <property type="entry name" value="Class II aaRS ABD-related"/>
    <property type="match status" value="1"/>
</dbReference>
<accession>A0AAF0F0H8</accession>
<evidence type="ECO:0000259" key="10">
    <source>
        <dbReference type="PROSITE" id="PS50862"/>
    </source>
</evidence>
<evidence type="ECO:0000256" key="7">
    <source>
        <dbReference type="ARBA" id="ARBA00023146"/>
    </source>
</evidence>
<dbReference type="PROSITE" id="PS50862">
    <property type="entry name" value="AA_TRNA_LIGASE_II"/>
    <property type="match status" value="1"/>
</dbReference>
<dbReference type="Pfam" id="PF00587">
    <property type="entry name" value="tRNA-synt_2b"/>
    <property type="match status" value="1"/>
</dbReference>
<dbReference type="GO" id="GO:0005739">
    <property type="term" value="C:mitochondrion"/>
    <property type="evidence" value="ECO:0007669"/>
    <property type="project" value="TreeGrafter"/>
</dbReference>
<dbReference type="GeneID" id="85225097"/>
<keyword evidence="5" id="KW-0067">ATP-binding</keyword>
<dbReference type="Gene3D" id="3.40.50.800">
    <property type="entry name" value="Anticodon-binding domain"/>
    <property type="match status" value="1"/>
</dbReference>
<dbReference type="PRINTS" id="PR01046">
    <property type="entry name" value="TRNASYNTHPRO"/>
</dbReference>
<reference evidence="11" key="1">
    <citation type="submission" date="2023-03" db="EMBL/GenBank/DDBJ databases">
        <title>Mating type loci evolution in Malassezia.</title>
        <authorList>
            <person name="Coelho M.A."/>
        </authorList>
    </citation>
    <scope>NUCLEOTIDE SEQUENCE</scope>
    <source>
        <strain evidence="11">CBS 9431</strain>
    </source>
</reference>
<dbReference type="InterPro" id="IPR050062">
    <property type="entry name" value="Pro-tRNA_synthetase"/>
</dbReference>
<dbReference type="SUPFAM" id="SSF55681">
    <property type="entry name" value="Class II aaRS and biotin synthetases"/>
    <property type="match status" value="1"/>
</dbReference>
<keyword evidence="12" id="KW-1185">Reference proteome</keyword>
<evidence type="ECO:0000256" key="8">
    <source>
        <dbReference type="ARBA" id="ARBA00029731"/>
    </source>
</evidence>
<dbReference type="Gene3D" id="3.30.930.10">
    <property type="entry name" value="Bira Bifunctional Protein, Domain 2"/>
    <property type="match status" value="2"/>
</dbReference>
<dbReference type="EC" id="6.1.1.15" evidence="2"/>
<dbReference type="GO" id="GO:0004827">
    <property type="term" value="F:proline-tRNA ligase activity"/>
    <property type="evidence" value="ECO:0007669"/>
    <property type="project" value="UniProtKB-EC"/>
</dbReference>
<sequence>MFLLSARKASKPVRLSALYSPTLSADATASLDTIDSLKLLLRGGYVRQSASGTYSYLPVGMRMLQKITNVIDEEMERIGASRIEMPQLLSSALWHKTGRIQAMGSELFRFKDRRGAEMILAPTHEEEVTRLIGADVDSPKALPVRVYQIGRKFRDEPRPRAGLLRTKEFLMKDMYSFDASAEAAKEAYADVRGAYASIFNRVFDWSHIPSLASSAPAWREAQADTGAMGGTFSHEFHVEDAIGEDTLLSCDHCTYAANVECATSHATPERHAKSLEDVEIALFTRKSDPGCVHAIVYPAWATLNPLVLGRDQLEPLSSEAPLERLCIVRDHDVALDDASLRAAVQEAVAAARPTPESLALDEPSAASMVRTAEVGDVCAQCHTGHLAEHRAMEIGHTFLLGTRYSQVLGYSVTPSGASQREPLQMGCYGIGVTRILGALAQRAMHAHAQLHPEAANSKRPRAGFVWPQGLAPFEALILPAAPHTPQKLEAAQRLAAKLDAGVAPTWVNPSDDDLTSIQIPAEEIAVDDRAGRTFGSSLFDAELLGYPLLFLLGKHWEKTGEVEVRRAGHATRYCTVDGVCP</sequence>
<evidence type="ECO:0000256" key="2">
    <source>
        <dbReference type="ARBA" id="ARBA00012831"/>
    </source>
</evidence>
<keyword evidence="7" id="KW-0030">Aminoacyl-tRNA synthetase</keyword>
<dbReference type="PANTHER" id="PTHR42753">
    <property type="entry name" value="MITOCHONDRIAL RIBOSOME PROTEIN L39/PROLYL-TRNA LIGASE FAMILY MEMBER"/>
    <property type="match status" value="1"/>
</dbReference>
<organism evidence="11 12">
    <name type="scientific">Malassezia japonica</name>
    <dbReference type="NCBI Taxonomy" id="223818"/>
    <lineage>
        <taxon>Eukaryota</taxon>
        <taxon>Fungi</taxon>
        <taxon>Dikarya</taxon>
        <taxon>Basidiomycota</taxon>
        <taxon>Ustilaginomycotina</taxon>
        <taxon>Malasseziomycetes</taxon>
        <taxon>Malasseziales</taxon>
        <taxon>Malasseziaceae</taxon>
        <taxon>Malassezia</taxon>
    </lineage>
</organism>
<keyword evidence="3 11" id="KW-0436">Ligase</keyword>
<evidence type="ECO:0000256" key="6">
    <source>
        <dbReference type="ARBA" id="ARBA00022917"/>
    </source>
</evidence>
<dbReference type="InterPro" id="IPR036621">
    <property type="entry name" value="Anticodon-bd_dom_sf"/>
</dbReference>
<dbReference type="GO" id="GO:0006433">
    <property type="term" value="P:prolyl-tRNA aminoacylation"/>
    <property type="evidence" value="ECO:0007669"/>
    <property type="project" value="InterPro"/>
</dbReference>
<evidence type="ECO:0000256" key="5">
    <source>
        <dbReference type="ARBA" id="ARBA00022840"/>
    </source>
</evidence>
<dbReference type="InterPro" id="IPR006195">
    <property type="entry name" value="aa-tRNA-synth_II"/>
</dbReference>
<dbReference type="AlphaFoldDB" id="A0AAF0F0H8"/>
<gene>
    <name evidence="11" type="ORF">MJAP1_001448</name>
</gene>
<dbReference type="InterPro" id="IPR002314">
    <property type="entry name" value="aa-tRNA-synt_IIb"/>
</dbReference>
<feature type="domain" description="Aminoacyl-transfer RNA synthetases class-II family profile" evidence="10">
    <location>
        <begin position="47"/>
        <end position="452"/>
    </location>
</feature>
<evidence type="ECO:0000313" key="11">
    <source>
        <dbReference type="EMBL" id="WFD38495.1"/>
    </source>
</evidence>
<dbReference type="InterPro" id="IPR002316">
    <property type="entry name" value="Pro-tRNA-ligase_IIa"/>
</dbReference>
<evidence type="ECO:0000256" key="4">
    <source>
        <dbReference type="ARBA" id="ARBA00022741"/>
    </source>
</evidence>
<dbReference type="RefSeq" id="XP_060121392.1">
    <property type="nucleotide sequence ID" value="XM_060265409.1"/>
</dbReference>